<accession>A0ABU2BNN1</accession>
<gene>
    <name evidence="2" type="ORF">J2S64_003956</name>
</gene>
<dbReference type="Proteomes" id="UP001183817">
    <property type="component" value="Unassembled WGS sequence"/>
</dbReference>
<name>A0ABU2BNN1_9MICC</name>
<feature type="transmembrane region" description="Helical" evidence="1">
    <location>
        <begin position="50"/>
        <end position="71"/>
    </location>
</feature>
<dbReference type="Pfam" id="PF14019">
    <property type="entry name" value="DUF4235"/>
    <property type="match status" value="1"/>
</dbReference>
<reference evidence="2 3" key="1">
    <citation type="submission" date="2023-07" db="EMBL/GenBank/DDBJ databases">
        <title>Sequencing the genomes of 1000 actinobacteria strains.</title>
        <authorList>
            <person name="Klenk H.-P."/>
        </authorList>
    </citation>
    <scope>NUCLEOTIDE SEQUENCE [LARGE SCALE GENOMIC DNA]</scope>
    <source>
        <strain evidence="2 3">DSM 20167</strain>
    </source>
</reference>
<proteinExistence type="predicted"/>
<keyword evidence="3" id="KW-1185">Reference proteome</keyword>
<comment type="caution">
    <text evidence="2">The sequence shown here is derived from an EMBL/GenBank/DDBJ whole genome shotgun (WGS) entry which is preliminary data.</text>
</comment>
<keyword evidence="1" id="KW-0472">Membrane</keyword>
<keyword evidence="1" id="KW-0812">Transmembrane</keyword>
<dbReference type="EMBL" id="JAVDYI010000001">
    <property type="protein sequence ID" value="MDR7360265.1"/>
    <property type="molecule type" value="Genomic_DNA"/>
</dbReference>
<dbReference type="InterPro" id="IPR025329">
    <property type="entry name" value="DUF4235"/>
</dbReference>
<evidence type="ECO:0008006" key="4">
    <source>
        <dbReference type="Google" id="ProtNLM"/>
    </source>
</evidence>
<evidence type="ECO:0000313" key="2">
    <source>
        <dbReference type="EMBL" id="MDR7360265.1"/>
    </source>
</evidence>
<evidence type="ECO:0000256" key="1">
    <source>
        <dbReference type="SAM" id="Phobius"/>
    </source>
</evidence>
<sequence length="85" mass="8928">MKLVTKALAIGISIIAGLVAAKISGAIWKGATGEQPPNVTNPEAQQRAKIGKVLAFAVFSGASASVIQAVTKRWTQKLVEKKRTL</sequence>
<keyword evidence="1" id="KW-1133">Transmembrane helix</keyword>
<protein>
    <recommendedName>
        <fullName evidence="4">DUF4235 domain-containing protein</fullName>
    </recommendedName>
</protein>
<organism evidence="2 3">
    <name type="scientific">Paeniglutamicibacter sulfureus</name>
    <dbReference type="NCBI Taxonomy" id="43666"/>
    <lineage>
        <taxon>Bacteria</taxon>
        <taxon>Bacillati</taxon>
        <taxon>Actinomycetota</taxon>
        <taxon>Actinomycetes</taxon>
        <taxon>Micrococcales</taxon>
        <taxon>Micrococcaceae</taxon>
        <taxon>Paeniglutamicibacter</taxon>
    </lineage>
</organism>
<evidence type="ECO:0000313" key="3">
    <source>
        <dbReference type="Proteomes" id="UP001183817"/>
    </source>
</evidence>
<dbReference type="RefSeq" id="WP_302265756.1">
    <property type="nucleotide sequence ID" value="NZ_BAAAWO010000001.1"/>
</dbReference>